<evidence type="ECO:0000313" key="3">
    <source>
        <dbReference type="EMBL" id="QEK50589.1"/>
    </source>
</evidence>
<dbReference type="Proteomes" id="UP000323653">
    <property type="component" value="Chromosome"/>
</dbReference>
<evidence type="ECO:0000256" key="1">
    <source>
        <dbReference type="SAM" id="MobiDB-lite"/>
    </source>
</evidence>
<dbReference type="InterPro" id="IPR000352">
    <property type="entry name" value="Pep_chain_release_fac_I"/>
</dbReference>
<keyword evidence="4" id="KW-1185">Reference proteome</keyword>
<reference evidence="3 4" key="1">
    <citation type="submission" date="2019-08" db="EMBL/GenBank/DDBJ databases">
        <title>Pedobacter sp. nov., isolated from Han river, South Korea.</title>
        <authorList>
            <person name="Lee D.-H."/>
            <person name="Kim Y.-S."/>
            <person name="Hwang E.-M."/>
            <person name="Le Tran T.C."/>
            <person name="Cha C.-J."/>
        </authorList>
    </citation>
    <scope>NUCLEOTIDE SEQUENCE [LARGE SCALE GENOMIC DNA]</scope>
    <source>
        <strain evidence="3 4">CJ43</strain>
    </source>
</reference>
<sequence length="137" mass="15837">MLKKPDFQILIQELAFKTSRSGGKGGQHVNKVSSKVELIWDINQTAACDEDQKQRIIKKLGNRIDKEGLLHLVADDDRSQYKNKELSIKRLLKLIKESLIEEKPRKPTKPSKAAIHKRLESKKKQALKKINRNTNWD</sequence>
<dbReference type="EMBL" id="CP043329">
    <property type="protein sequence ID" value="QEK50589.1"/>
    <property type="molecule type" value="Genomic_DNA"/>
</dbReference>
<protein>
    <submittedName>
        <fullName evidence="3">Aminoacyl-tRNA hydrolase</fullName>
        <ecNumber evidence="3">3.1.1.29</ecNumber>
    </submittedName>
</protein>
<dbReference type="GO" id="GO:0004045">
    <property type="term" value="F:peptidyl-tRNA hydrolase activity"/>
    <property type="evidence" value="ECO:0007669"/>
    <property type="project" value="UniProtKB-EC"/>
</dbReference>
<dbReference type="GO" id="GO:0043022">
    <property type="term" value="F:ribosome binding"/>
    <property type="evidence" value="ECO:0007669"/>
    <property type="project" value="TreeGrafter"/>
</dbReference>
<feature type="compositionally biased region" description="Basic residues" evidence="1">
    <location>
        <begin position="106"/>
        <end position="131"/>
    </location>
</feature>
<feature type="domain" description="Prokaryotic-type class I peptide chain release factors" evidence="2">
    <location>
        <begin position="20"/>
        <end position="36"/>
    </location>
</feature>
<dbReference type="GO" id="GO:0003747">
    <property type="term" value="F:translation release factor activity"/>
    <property type="evidence" value="ECO:0007669"/>
    <property type="project" value="InterPro"/>
</dbReference>
<dbReference type="AlphaFoldDB" id="A0A5C0VER8"/>
<dbReference type="Gene3D" id="3.30.160.20">
    <property type="match status" value="1"/>
</dbReference>
<dbReference type="Pfam" id="PF00472">
    <property type="entry name" value="RF-1"/>
    <property type="match status" value="1"/>
</dbReference>
<dbReference type="NCBIfam" id="NF006718">
    <property type="entry name" value="PRK09256.1"/>
    <property type="match status" value="1"/>
</dbReference>
<dbReference type="SUPFAM" id="SSF110916">
    <property type="entry name" value="Peptidyl-tRNA hydrolase domain-like"/>
    <property type="match status" value="1"/>
</dbReference>
<name>A0A5C0VER8_9SPHI</name>
<organism evidence="3 4">
    <name type="scientific">Pedobacter aquae</name>
    <dbReference type="NCBI Taxonomy" id="2605747"/>
    <lineage>
        <taxon>Bacteria</taxon>
        <taxon>Pseudomonadati</taxon>
        <taxon>Bacteroidota</taxon>
        <taxon>Sphingobacteriia</taxon>
        <taxon>Sphingobacteriales</taxon>
        <taxon>Sphingobacteriaceae</taxon>
        <taxon>Pedobacter</taxon>
    </lineage>
</organism>
<keyword evidence="3" id="KW-0378">Hydrolase</keyword>
<dbReference type="GO" id="GO:0072344">
    <property type="term" value="P:rescue of stalled ribosome"/>
    <property type="evidence" value="ECO:0007669"/>
    <property type="project" value="TreeGrafter"/>
</dbReference>
<dbReference type="RefSeq" id="WP_149073739.1">
    <property type="nucleotide sequence ID" value="NZ_CP043329.1"/>
</dbReference>
<dbReference type="PROSITE" id="PS00745">
    <property type="entry name" value="RF_PROK_I"/>
    <property type="match status" value="1"/>
</dbReference>
<evidence type="ECO:0000313" key="4">
    <source>
        <dbReference type="Proteomes" id="UP000323653"/>
    </source>
</evidence>
<dbReference type="EC" id="3.1.1.29" evidence="3"/>
<dbReference type="PANTHER" id="PTHR47814">
    <property type="entry name" value="PEPTIDYL-TRNA HYDROLASE ARFB"/>
    <property type="match status" value="1"/>
</dbReference>
<proteinExistence type="predicted"/>
<accession>A0A5C0VER8</accession>
<gene>
    <name evidence="3" type="ORF">FYC62_02080</name>
</gene>
<evidence type="ECO:0000259" key="2">
    <source>
        <dbReference type="PROSITE" id="PS00745"/>
    </source>
</evidence>
<feature type="region of interest" description="Disordered" evidence="1">
    <location>
        <begin position="102"/>
        <end position="137"/>
    </location>
</feature>
<dbReference type="KEGG" id="pej:FYC62_02080"/>
<dbReference type="PANTHER" id="PTHR47814:SF1">
    <property type="entry name" value="PEPTIDYL-TRNA HYDROLASE ARFB"/>
    <property type="match status" value="1"/>
</dbReference>